<evidence type="ECO:0000313" key="5">
    <source>
        <dbReference type="EMBL" id="CAI0408293.1"/>
    </source>
</evidence>
<sequence length="462" mass="51478">MAGPMEDADPDVVEISPLSLPPSHFTRKRKQKQAVLPDIIDVDEYDSLTDAVILDENARKKGKGKAIEDENDVKVQDVIYVPPRFWKSTSTPNMKKWTSSQHGGIALKDSHISGSVSPQDIHAIGQEPLARSTRSKRGGSKGPVAPSSARMVAGGQPGVPSALNDEILRKLKIFKHFDIVEGHSDHQFQSSSSKQTEKKWAKRIQDEWKILEKDLPGKLHTVFFLSASTNSVSVSFETIYVRAYESRMDLMRAVIVGADGTPYHDGLFFFDIFFPDSYPSVPPKVHYHSGGLRLNPNLYANGYVCLSLLGTWRGSNNENWQPRFSNVMQVLLSIQALILNQKPYFNEPGWEPSKGTTTGEMMSLEYNERTLLLSLKTMGYSMRKPPKHFEDFVKGHFHSRAKDITVACKAYMSGAQVGCLLKGGIQDLEEGDKTCSPTFKSSLPAHMDMLVKAFTELGVKNL</sequence>
<dbReference type="InterPro" id="IPR000608">
    <property type="entry name" value="UBC"/>
</dbReference>
<keyword evidence="1" id="KW-0808">Transferase</keyword>
<evidence type="ECO:0000256" key="3">
    <source>
        <dbReference type="SAM" id="MobiDB-lite"/>
    </source>
</evidence>
<feature type="region of interest" description="Disordered" evidence="3">
    <location>
        <begin position="127"/>
        <end position="158"/>
    </location>
</feature>
<evidence type="ECO:0000313" key="6">
    <source>
        <dbReference type="Proteomes" id="UP001154282"/>
    </source>
</evidence>
<evidence type="ECO:0000259" key="4">
    <source>
        <dbReference type="PROSITE" id="PS50127"/>
    </source>
</evidence>
<dbReference type="CDD" id="cd23837">
    <property type="entry name" value="UBCc_UBE2O"/>
    <property type="match status" value="1"/>
</dbReference>
<keyword evidence="6" id="KW-1185">Reference proteome</keyword>
<feature type="compositionally biased region" description="Acidic residues" evidence="3">
    <location>
        <begin position="1"/>
        <end position="12"/>
    </location>
</feature>
<dbReference type="InterPro" id="IPR016135">
    <property type="entry name" value="UBQ-conjugating_enzyme/RWD"/>
</dbReference>
<keyword evidence="2" id="KW-0833">Ubl conjugation pathway</keyword>
<name>A0AAV0JED7_9ROSI</name>
<evidence type="ECO:0000256" key="1">
    <source>
        <dbReference type="ARBA" id="ARBA00022679"/>
    </source>
</evidence>
<dbReference type="PANTHER" id="PTHR46116">
    <property type="entry name" value="(E3-INDEPENDENT) E2 UBIQUITIN-CONJUGATING ENZYME"/>
    <property type="match status" value="1"/>
</dbReference>
<reference evidence="5" key="1">
    <citation type="submission" date="2022-08" db="EMBL/GenBank/DDBJ databases">
        <authorList>
            <person name="Gutierrez-Valencia J."/>
        </authorList>
    </citation>
    <scope>NUCLEOTIDE SEQUENCE</scope>
</reference>
<organism evidence="5 6">
    <name type="scientific">Linum tenue</name>
    <dbReference type="NCBI Taxonomy" id="586396"/>
    <lineage>
        <taxon>Eukaryota</taxon>
        <taxon>Viridiplantae</taxon>
        <taxon>Streptophyta</taxon>
        <taxon>Embryophyta</taxon>
        <taxon>Tracheophyta</taxon>
        <taxon>Spermatophyta</taxon>
        <taxon>Magnoliopsida</taxon>
        <taxon>eudicotyledons</taxon>
        <taxon>Gunneridae</taxon>
        <taxon>Pentapetalae</taxon>
        <taxon>rosids</taxon>
        <taxon>fabids</taxon>
        <taxon>Malpighiales</taxon>
        <taxon>Linaceae</taxon>
        <taxon>Linum</taxon>
    </lineage>
</organism>
<protein>
    <recommendedName>
        <fullName evidence="4">UBC core domain-containing protein</fullName>
    </recommendedName>
</protein>
<dbReference type="PROSITE" id="PS50127">
    <property type="entry name" value="UBC_2"/>
    <property type="match status" value="1"/>
</dbReference>
<dbReference type="Pfam" id="PF00179">
    <property type="entry name" value="UQ_con"/>
    <property type="match status" value="1"/>
</dbReference>
<dbReference type="Gene3D" id="3.10.110.10">
    <property type="entry name" value="Ubiquitin Conjugating Enzyme"/>
    <property type="match status" value="1"/>
</dbReference>
<feature type="domain" description="UBC core" evidence="4">
    <location>
        <begin position="199"/>
        <end position="379"/>
    </location>
</feature>
<accession>A0AAV0JED7</accession>
<feature type="region of interest" description="Disordered" evidence="3">
    <location>
        <begin position="1"/>
        <end position="32"/>
    </location>
</feature>
<comment type="caution">
    <text evidence="5">The sequence shown here is derived from an EMBL/GenBank/DDBJ whole genome shotgun (WGS) entry which is preliminary data.</text>
</comment>
<dbReference type="SMART" id="SM00212">
    <property type="entry name" value="UBCc"/>
    <property type="match status" value="1"/>
</dbReference>
<dbReference type="EMBL" id="CAMGYJ010000005">
    <property type="protein sequence ID" value="CAI0408293.1"/>
    <property type="molecule type" value="Genomic_DNA"/>
</dbReference>
<dbReference type="GO" id="GO:0061631">
    <property type="term" value="F:ubiquitin conjugating enzyme activity"/>
    <property type="evidence" value="ECO:0007669"/>
    <property type="project" value="TreeGrafter"/>
</dbReference>
<dbReference type="SUPFAM" id="SSF54495">
    <property type="entry name" value="UBC-like"/>
    <property type="match status" value="1"/>
</dbReference>
<dbReference type="PANTHER" id="PTHR46116:SF41">
    <property type="entry name" value="UBIQUITIN-CONJUGATING ENZYME E2 25-RELATED"/>
    <property type="match status" value="1"/>
</dbReference>
<dbReference type="AlphaFoldDB" id="A0AAV0JED7"/>
<proteinExistence type="predicted"/>
<evidence type="ECO:0000256" key="2">
    <source>
        <dbReference type="ARBA" id="ARBA00022786"/>
    </source>
</evidence>
<gene>
    <name evidence="5" type="ORF">LITE_LOCUS13896</name>
</gene>
<dbReference type="Proteomes" id="UP001154282">
    <property type="component" value="Unassembled WGS sequence"/>
</dbReference>